<feature type="compositionally biased region" description="Low complexity" evidence="1">
    <location>
        <begin position="291"/>
        <end position="307"/>
    </location>
</feature>
<proteinExistence type="predicted"/>
<feature type="region of interest" description="Disordered" evidence="1">
    <location>
        <begin position="188"/>
        <end position="343"/>
    </location>
</feature>
<dbReference type="EMBL" id="JAWWNJ010000036">
    <property type="protein sequence ID" value="KAK7023210.1"/>
    <property type="molecule type" value="Genomic_DNA"/>
</dbReference>
<feature type="region of interest" description="Disordered" evidence="1">
    <location>
        <begin position="159"/>
        <end position="178"/>
    </location>
</feature>
<feature type="compositionally biased region" description="Low complexity" evidence="1">
    <location>
        <begin position="238"/>
        <end position="282"/>
    </location>
</feature>
<organism evidence="2 3">
    <name type="scientific">Favolaschia claudopus</name>
    <dbReference type="NCBI Taxonomy" id="2862362"/>
    <lineage>
        <taxon>Eukaryota</taxon>
        <taxon>Fungi</taxon>
        <taxon>Dikarya</taxon>
        <taxon>Basidiomycota</taxon>
        <taxon>Agaricomycotina</taxon>
        <taxon>Agaricomycetes</taxon>
        <taxon>Agaricomycetidae</taxon>
        <taxon>Agaricales</taxon>
        <taxon>Marasmiineae</taxon>
        <taxon>Mycenaceae</taxon>
        <taxon>Favolaschia</taxon>
    </lineage>
</organism>
<sequence>MLKIGRLVVTFGSSGAEAALPERGSFQIAQCNTIAQACYWWRVNCIHNHRTTCDLAEVWRLALEQDRSRTGPVGRACIASAELGRESVSGSEGSDEEDSQPLITDIVTWDFKMAHIRPSETGWPDAPADWQPTIIEGPRTPPSRQYIKAPTKVKFRTPTPVKFERDSSSPKVPLFRDDTDDELEAVEEMVAPRGSITPAPEVAATPRRRASTPRSSDLTPTTTRASTYKNSTLSRLRSSAPMSPSITSISSLSSSTLSGPSVATIPPASPSPSSSSSHAPAPRRNATPGPSGLSASSKAGSSVSSRLHGGGSKGGRGLSSASRAGSASVTSSAGGLFFWNPRKGKIMTDPRKALKIAEEEGEVDVLGEEDMVSMLEMMVQSRRQQQEEEQQQQQGEVEEEEGDVEVMDTSDA</sequence>
<evidence type="ECO:0000256" key="1">
    <source>
        <dbReference type="SAM" id="MobiDB-lite"/>
    </source>
</evidence>
<evidence type="ECO:0000313" key="3">
    <source>
        <dbReference type="Proteomes" id="UP001362999"/>
    </source>
</evidence>
<protein>
    <submittedName>
        <fullName evidence="2">Uncharacterized protein</fullName>
    </submittedName>
</protein>
<dbReference type="Proteomes" id="UP001362999">
    <property type="component" value="Unassembled WGS sequence"/>
</dbReference>
<comment type="caution">
    <text evidence="2">The sequence shown here is derived from an EMBL/GenBank/DDBJ whole genome shotgun (WGS) entry which is preliminary data.</text>
</comment>
<feature type="compositionally biased region" description="Acidic residues" evidence="1">
    <location>
        <begin position="396"/>
        <end position="412"/>
    </location>
</feature>
<name>A0AAW0BC32_9AGAR</name>
<feature type="compositionally biased region" description="Low complexity" evidence="1">
    <location>
        <begin position="318"/>
        <end position="336"/>
    </location>
</feature>
<evidence type="ECO:0000313" key="2">
    <source>
        <dbReference type="EMBL" id="KAK7023210.1"/>
    </source>
</evidence>
<dbReference type="AlphaFoldDB" id="A0AAW0BC32"/>
<feature type="compositionally biased region" description="Polar residues" evidence="1">
    <location>
        <begin position="217"/>
        <end position="237"/>
    </location>
</feature>
<reference evidence="2 3" key="1">
    <citation type="journal article" date="2024" name="J Genomics">
        <title>Draft genome sequencing and assembly of Favolaschia claudopus CIRM-BRFM 2984 isolated from oak limbs.</title>
        <authorList>
            <person name="Navarro D."/>
            <person name="Drula E."/>
            <person name="Chaduli D."/>
            <person name="Cazenave R."/>
            <person name="Ahrendt S."/>
            <person name="Wang J."/>
            <person name="Lipzen A."/>
            <person name="Daum C."/>
            <person name="Barry K."/>
            <person name="Grigoriev I.V."/>
            <person name="Favel A."/>
            <person name="Rosso M.N."/>
            <person name="Martin F."/>
        </authorList>
    </citation>
    <scope>NUCLEOTIDE SEQUENCE [LARGE SCALE GENOMIC DNA]</scope>
    <source>
        <strain evidence="2 3">CIRM-BRFM 2984</strain>
    </source>
</reference>
<feature type="region of interest" description="Disordered" evidence="1">
    <location>
        <begin position="379"/>
        <end position="412"/>
    </location>
</feature>
<accession>A0AAW0BC32</accession>
<gene>
    <name evidence="2" type="ORF">R3P38DRAFT_3195211</name>
</gene>
<feature type="compositionally biased region" description="Gly residues" evidence="1">
    <location>
        <begin position="308"/>
        <end position="317"/>
    </location>
</feature>
<keyword evidence="3" id="KW-1185">Reference proteome</keyword>